<keyword evidence="7" id="KW-1133">Transmembrane helix</keyword>
<sequence length="311" mass="34331">MLSIHARQVLAGILLPILIVLTIGIVFIGQVWPSGFSFLRLGVMEKMAPVYAVLTYPQKQVEMWLTDLKGVTDLAAENSRLRQKNHDLQLQIELAQKVATENKRLKSLLHWGTNLKITYVAGQVIRDETGPYLRAVLLDIGQQHSLRLGSIAVDSLGLVGRVSEVGPHVVRILLITDAASRIPVTMASSQGDAIMVGDNSSLPRLLYYSSDYRPLEGEQVETRSQKGIIGGVLIGHVHYSKLGRPVVVPVADMAHLSYIRVFDEGEGVEAPPAEGRVRERVPIQPVSPRYRPSSGWHGLDKFWPFTHTSNG</sequence>
<gene>
    <name evidence="9" type="ORF">GT348_02440</name>
</gene>
<comment type="function">
    <text evidence="5">Involved in formation and maintenance of cell shape.</text>
</comment>
<accession>A0A6P1NCR9</accession>
<feature type="coiled-coil region" evidence="6">
    <location>
        <begin position="71"/>
        <end position="98"/>
    </location>
</feature>
<dbReference type="Gene3D" id="2.40.10.340">
    <property type="entry name" value="Rod shape-determining protein MreC, domain 1"/>
    <property type="match status" value="1"/>
</dbReference>
<dbReference type="InterPro" id="IPR042177">
    <property type="entry name" value="Cell/Rod_1"/>
</dbReference>
<dbReference type="CDD" id="cd14686">
    <property type="entry name" value="bZIP"/>
    <property type="match status" value="1"/>
</dbReference>
<name>A0A6P1NCR9_9PROT</name>
<evidence type="ECO:0000259" key="8">
    <source>
        <dbReference type="Pfam" id="PF04085"/>
    </source>
</evidence>
<evidence type="ECO:0000256" key="6">
    <source>
        <dbReference type="SAM" id="Coils"/>
    </source>
</evidence>
<dbReference type="PIRSF" id="PIRSF038471">
    <property type="entry name" value="MreC"/>
    <property type="match status" value="1"/>
</dbReference>
<evidence type="ECO:0000256" key="3">
    <source>
        <dbReference type="ARBA" id="ARBA00022960"/>
    </source>
</evidence>
<comment type="similarity">
    <text evidence="1 5">Belongs to the MreC family.</text>
</comment>
<keyword evidence="7" id="KW-0472">Membrane</keyword>
<dbReference type="InterPro" id="IPR007221">
    <property type="entry name" value="MreC"/>
</dbReference>
<dbReference type="PANTHER" id="PTHR34138">
    <property type="entry name" value="CELL SHAPE-DETERMINING PROTEIN MREC"/>
    <property type="match status" value="1"/>
</dbReference>
<dbReference type="Gene3D" id="2.40.10.350">
    <property type="entry name" value="Rod shape-determining protein MreC, domain 2"/>
    <property type="match status" value="1"/>
</dbReference>
<evidence type="ECO:0000256" key="4">
    <source>
        <dbReference type="ARBA" id="ARBA00032089"/>
    </source>
</evidence>
<feature type="transmembrane region" description="Helical" evidence="7">
    <location>
        <begin position="9"/>
        <end position="32"/>
    </location>
</feature>
<dbReference type="KEGG" id="bomb:GT348_02440"/>
<reference evidence="9 10" key="1">
    <citation type="submission" date="2020-01" db="EMBL/GenBank/DDBJ databases">
        <title>Genome sequencing of strain KACC 21507.</title>
        <authorList>
            <person name="Heo J."/>
            <person name="Kim S.-J."/>
            <person name="Kim J.-S."/>
            <person name="Hong S.-B."/>
            <person name="Kwon S.-W."/>
        </authorList>
    </citation>
    <scope>NUCLEOTIDE SEQUENCE [LARGE SCALE GENOMIC DNA]</scope>
    <source>
        <strain evidence="9 10">KACC 21507</strain>
    </source>
</reference>
<feature type="domain" description="Rod shape-determining protein MreC beta-barrel core" evidence="8">
    <location>
        <begin position="124"/>
        <end position="262"/>
    </location>
</feature>
<organism evidence="9 10">
    <name type="scientific">Aristophania vespae</name>
    <dbReference type="NCBI Taxonomy" id="2697033"/>
    <lineage>
        <taxon>Bacteria</taxon>
        <taxon>Pseudomonadati</taxon>
        <taxon>Pseudomonadota</taxon>
        <taxon>Alphaproteobacteria</taxon>
        <taxon>Acetobacterales</taxon>
        <taxon>Acetobacteraceae</taxon>
        <taxon>Aristophania</taxon>
    </lineage>
</organism>
<evidence type="ECO:0000256" key="5">
    <source>
        <dbReference type="PIRNR" id="PIRNR038471"/>
    </source>
</evidence>
<dbReference type="GO" id="GO:0005886">
    <property type="term" value="C:plasma membrane"/>
    <property type="evidence" value="ECO:0007669"/>
    <property type="project" value="TreeGrafter"/>
</dbReference>
<dbReference type="Proteomes" id="UP000463975">
    <property type="component" value="Chromosome"/>
</dbReference>
<evidence type="ECO:0000256" key="7">
    <source>
        <dbReference type="SAM" id="Phobius"/>
    </source>
</evidence>
<keyword evidence="6" id="KW-0175">Coiled coil</keyword>
<keyword evidence="7" id="KW-0812">Transmembrane</keyword>
<dbReference type="InterPro" id="IPR042175">
    <property type="entry name" value="Cell/Rod_MreC_2"/>
</dbReference>
<evidence type="ECO:0000256" key="2">
    <source>
        <dbReference type="ARBA" id="ARBA00013855"/>
    </source>
</evidence>
<keyword evidence="10" id="KW-1185">Reference proteome</keyword>
<keyword evidence="3 5" id="KW-0133">Cell shape</keyword>
<dbReference type="PANTHER" id="PTHR34138:SF1">
    <property type="entry name" value="CELL SHAPE-DETERMINING PROTEIN MREC"/>
    <property type="match status" value="1"/>
</dbReference>
<evidence type="ECO:0000313" key="9">
    <source>
        <dbReference type="EMBL" id="QHI95283.1"/>
    </source>
</evidence>
<evidence type="ECO:0000256" key="1">
    <source>
        <dbReference type="ARBA" id="ARBA00009369"/>
    </source>
</evidence>
<dbReference type="Pfam" id="PF04085">
    <property type="entry name" value="MreC"/>
    <property type="match status" value="1"/>
</dbReference>
<protein>
    <recommendedName>
        <fullName evidence="2 5">Cell shape-determining protein MreC</fullName>
    </recommendedName>
    <alternativeName>
        <fullName evidence="4 5">Cell shape protein MreC</fullName>
    </alternativeName>
</protein>
<dbReference type="RefSeq" id="WP_160618361.1">
    <property type="nucleotide sequence ID" value="NZ_CP047652.1"/>
</dbReference>
<dbReference type="AlphaFoldDB" id="A0A6P1NCR9"/>
<dbReference type="EMBL" id="CP047652">
    <property type="protein sequence ID" value="QHI95283.1"/>
    <property type="molecule type" value="Genomic_DNA"/>
</dbReference>
<dbReference type="GO" id="GO:0008360">
    <property type="term" value="P:regulation of cell shape"/>
    <property type="evidence" value="ECO:0007669"/>
    <property type="project" value="UniProtKB-KW"/>
</dbReference>
<evidence type="ECO:0000313" key="10">
    <source>
        <dbReference type="Proteomes" id="UP000463975"/>
    </source>
</evidence>
<dbReference type="InterPro" id="IPR055342">
    <property type="entry name" value="MreC_beta-barrel_core"/>
</dbReference>
<proteinExistence type="inferred from homology"/>